<dbReference type="RefSeq" id="XP_037226163.1">
    <property type="nucleotide sequence ID" value="XM_037358253.1"/>
</dbReference>
<dbReference type="AlphaFoldDB" id="A0A8H6TEQ8"/>
<proteinExistence type="predicted"/>
<reference evidence="1" key="1">
    <citation type="submission" date="2020-05" db="EMBL/GenBank/DDBJ databases">
        <title>Mycena genomes resolve the evolution of fungal bioluminescence.</title>
        <authorList>
            <person name="Tsai I.J."/>
        </authorList>
    </citation>
    <scope>NUCLEOTIDE SEQUENCE</scope>
    <source>
        <strain evidence="1">171206Taipei</strain>
    </source>
</reference>
<gene>
    <name evidence="1" type="ORF">MIND_00132100</name>
</gene>
<name>A0A8H6TEQ8_9AGAR</name>
<keyword evidence="2" id="KW-1185">Reference proteome</keyword>
<accession>A0A8H6TEQ8</accession>
<sequence>MLDPFAMRLLAPRLARSGQQSLSQTRLVPGGRFLVTSAVSGLLCLWDLGYGPSSLINPYPLASTTLPHEPFVLLLQAAEREGVARVVVCHRLSGVAIDITAFEVELGPTHEFKKIGEYRVPAHNLHAYALTPNRFTFHYNMVVTVWDFMEDICVTINVHTVYSSILVSPTTIICQDSRGQWLFDIPPLQPTDSPLARETVNSFYPSMAVSHITGIFDSEIELTRQADWLLAPPNSQVVFDVYGERDGDIAFVACVFHLMAAPDAGLPRALPRLMGVSSADVPEEQMGFFDPRPLQHAQNAQRDLIRTWLLQTDIVVSVAPLPAEPEELVPASSASVFSLESAGVRRNQLRSYDMDALSGRLVVATSAEVRVLDFLVPNQAY</sequence>
<evidence type="ECO:0000313" key="1">
    <source>
        <dbReference type="EMBL" id="KAF7316140.1"/>
    </source>
</evidence>
<protein>
    <submittedName>
        <fullName evidence="1">F-box domain-containing protein</fullName>
    </submittedName>
</protein>
<dbReference type="EMBL" id="JACAZF010000001">
    <property type="protein sequence ID" value="KAF7316140.1"/>
    <property type="molecule type" value="Genomic_DNA"/>
</dbReference>
<evidence type="ECO:0000313" key="2">
    <source>
        <dbReference type="Proteomes" id="UP000636479"/>
    </source>
</evidence>
<comment type="caution">
    <text evidence="1">The sequence shown here is derived from an EMBL/GenBank/DDBJ whole genome shotgun (WGS) entry which is preliminary data.</text>
</comment>
<dbReference type="OrthoDB" id="3145038at2759"/>
<organism evidence="1 2">
    <name type="scientific">Mycena indigotica</name>
    <dbReference type="NCBI Taxonomy" id="2126181"/>
    <lineage>
        <taxon>Eukaryota</taxon>
        <taxon>Fungi</taxon>
        <taxon>Dikarya</taxon>
        <taxon>Basidiomycota</taxon>
        <taxon>Agaricomycotina</taxon>
        <taxon>Agaricomycetes</taxon>
        <taxon>Agaricomycetidae</taxon>
        <taxon>Agaricales</taxon>
        <taxon>Marasmiineae</taxon>
        <taxon>Mycenaceae</taxon>
        <taxon>Mycena</taxon>
    </lineage>
</organism>
<dbReference type="Proteomes" id="UP000636479">
    <property type="component" value="Unassembled WGS sequence"/>
</dbReference>
<dbReference type="GeneID" id="59340769"/>